<sequence>MRPRSNVQVENPSRTLFIRNIPSSIPIKEIVTLFALFGPIRSYCDDWKNDFYFVLISFYDIRDAVVAQRSMDGYSFDQNFRLKNRRQIISGGGAGTTNSASSFPSFIPPAATETPQRIFELPISVYIETHPLFPPYNGLIVLFSPAQIPPPESQQRFNGELVDNNEMHATLVIFNLDESVSDEILYQQFVRYGSIREIRSTPLRMTHRFVEFNDVRYAKNALLSENGRDIIRGRTMKIEYARPGGMRKERVQPLDYEMRLLGLEGIQGNNLTFEQTSGLRNFADANIYEAIISNYFQYFLKSSYSAPVRSVVNVTFQ</sequence>
<name>A0A5J4VVN1_9EUKA</name>
<evidence type="ECO:0000256" key="2">
    <source>
        <dbReference type="PROSITE-ProRule" id="PRU00176"/>
    </source>
</evidence>
<feature type="domain" description="RRM" evidence="3">
    <location>
        <begin position="14"/>
        <end position="87"/>
    </location>
</feature>
<dbReference type="Gene3D" id="3.30.70.330">
    <property type="match status" value="2"/>
</dbReference>
<dbReference type="SUPFAM" id="SSF54928">
    <property type="entry name" value="RNA-binding domain, RBD"/>
    <property type="match status" value="2"/>
</dbReference>
<dbReference type="OrthoDB" id="10265654at2759"/>
<dbReference type="SMART" id="SM00360">
    <property type="entry name" value="RRM"/>
    <property type="match status" value="2"/>
</dbReference>
<dbReference type="PANTHER" id="PTHR23189">
    <property type="entry name" value="RNA RECOGNITION MOTIF-CONTAINING"/>
    <property type="match status" value="1"/>
</dbReference>
<evidence type="ECO:0000256" key="1">
    <source>
        <dbReference type="ARBA" id="ARBA00022884"/>
    </source>
</evidence>
<evidence type="ECO:0000313" key="5">
    <source>
        <dbReference type="Proteomes" id="UP000324800"/>
    </source>
</evidence>
<dbReference type="InterPro" id="IPR035979">
    <property type="entry name" value="RBD_domain_sf"/>
</dbReference>
<reference evidence="4 5" key="1">
    <citation type="submission" date="2019-03" db="EMBL/GenBank/DDBJ databases">
        <title>Single cell metagenomics reveals metabolic interactions within the superorganism composed of flagellate Streblomastix strix and complex community of Bacteroidetes bacteria on its surface.</title>
        <authorList>
            <person name="Treitli S.C."/>
            <person name="Kolisko M."/>
            <person name="Husnik F."/>
            <person name="Keeling P."/>
            <person name="Hampl V."/>
        </authorList>
    </citation>
    <scope>NUCLEOTIDE SEQUENCE [LARGE SCALE GENOMIC DNA]</scope>
    <source>
        <strain evidence="4">ST1C</strain>
    </source>
</reference>
<keyword evidence="1 2" id="KW-0694">RNA-binding</keyword>
<comment type="caution">
    <text evidence="4">The sequence shown here is derived from an EMBL/GenBank/DDBJ whole genome shotgun (WGS) entry which is preliminary data.</text>
</comment>
<proteinExistence type="predicted"/>
<accession>A0A5J4VVN1</accession>
<dbReference type="InterPro" id="IPR012677">
    <property type="entry name" value="Nucleotide-bd_a/b_plait_sf"/>
</dbReference>
<dbReference type="PROSITE" id="PS50102">
    <property type="entry name" value="RRM"/>
    <property type="match status" value="2"/>
</dbReference>
<dbReference type="InterPro" id="IPR000504">
    <property type="entry name" value="RRM_dom"/>
</dbReference>
<feature type="domain" description="RRM" evidence="3">
    <location>
        <begin position="169"/>
        <end position="243"/>
    </location>
</feature>
<protein>
    <recommendedName>
        <fullName evidence="3">RRM domain-containing protein</fullName>
    </recommendedName>
</protein>
<gene>
    <name evidence="4" type="ORF">EZS28_017849</name>
</gene>
<organism evidence="4 5">
    <name type="scientific">Streblomastix strix</name>
    <dbReference type="NCBI Taxonomy" id="222440"/>
    <lineage>
        <taxon>Eukaryota</taxon>
        <taxon>Metamonada</taxon>
        <taxon>Preaxostyla</taxon>
        <taxon>Oxymonadida</taxon>
        <taxon>Streblomastigidae</taxon>
        <taxon>Streblomastix</taxon>
    </lineage>
</organism>
<dbReference type="Proteomes" id="UP000324800">
    <property type="component" value="Unassembled WGS sequence"/>
</dbReference>
<dbReference type="Pfam" id="PF00076">
    <property type="entry name" value="RRM_1"/>
    <property type="match status" value="2"/>
</dbReference>
<dbReference type="EMBL" id="SNRW01004719">
    <property type="protein sequence ID" value="KAA6386625.1"/>
    <property type="molecule type" value="Genomic_DNA"/>
</dbReference>
<dbReference type="AlphaFoldDB" id="A0A5J4VVN1"/>
<evidence type="ECO:0000259" key="3">
    <source>
        <dbReference type="PROSITE" id="PS50102"/>
    </source>
</evidence>
<dbReference type="GO" id="GO:0003723">
    <property type="term" value="F:RNA binding"/>
    <property type="evidence" value="ECO:0007669"/>
    <property type="project" value="UniProtKB-UniRule"/>
</dbReference>
<evidence type="ECO:0000313" key="4">
    <source>
        <dbReference type="EMBL" id="KAA6386625.1"/>
    </source>
</evidence>